<dbReference type="EMBL" id="ADTU01018808">
    <property type="status" value="NOT_ANNOTATED_CDS"/>
    <property type="molecule type" value="Genomic_DNA"/>
</dbReference>
<dbReference type="AlphaFoldDB" id="A0A158NKT3"/>
<reference evidence="3" key="1">
    <citation type="journal article" date="2011" name="PLoS Genet.">
        <title>The genome sequence of the leaf-cutter ant Atta cephalotes reveals insights into its obligate symbiotic lifestyle.</title>
        <authorList>
            <person name="Suen G."/>
            <person name="Teiling C."/>
            <person name="Li L."/>
            <person name="Holt C."/>
            <person name="Abouheif E."/>
            <person name="Bornberg-Bauer E."/>
            <person name="Bouffard P."/>
            <person name="Caldera E.J."/>
            <person name="Cash E."/>
            <person name="Cavanaugh A."/>
            <person name="Denas O."/>
            <person name="Elhaik E."/>
            <person name="Fave M.J."/>
            <person name="Gadau J."/>
            <person name="Gibson J.D."/>
            <person name="Graur D."/>
            <person name="Grubbs K.J."/>
            <person name="Hagen D.E."/>
            <person name="Harkins T.T."/>
            <person name="Helmkampf M."/>
            <person name="Hu H."/>
            <person name="Johnson B.R."/>
            <person name="Kim J."/>
            <person name="Marsh S.E."/>
            <person name="Moeller J.A."/>
            <person name="Munoz-Torres M.C."/>
            <person name="Murphy M.C."/>
            <person name="Naughton M.C."/>
            <person name="Nigam S."/>
            <person name="Overson R."/>
            <person name="Rajakumar R."/>
            <person name="Reese J.T."/>
            <person name="Scott J.J."/>
            <person name="Smith C.R."/>
            <person name="Tao S."/>
            <person name="Tsutsui N.D."/>
            <person name="Viljakainen L."/>
            <person name="Wissler L."/>
            <person name="Yandell M.D."/>
            <person name="Zimmer F."/>
            <person name="Taylor J."/>
            <person name="Slater S.C."/>
            <person name="Clifton S.W."/>
            <person name="Warren W.C."/>
            <person name="Elsik C.G."/>
            <person name="Smith C.D."/>
            <person name="Weinstock G.M."/>
            <person name="Gerardo N.M."/>
            <person name="Currie C.R."/>
        </authorList>
    </citation>
    <scope>NUCLEOTIDE SEQUENCE [LARGE SCALE GENOMIC DNA]</scope>
</reference>
<dbReference type="InParanoid" id="A0A158NKT3"/>
<keyword evidence="1" id="KW-0472">Membrane</keyword>
<gene>
    <name evidence="2" type="primary">105621283</name>
</gene>
<keyword evidence="1" id="KW-1133">Transmembrane helix</keyword>
<feature type="transmembrane region" description="Helical" evidence="1">
    <location>
        <begin position="65"/>
        <end position="83"/>
    </location>
</feature>
<organism evidence="2 3">
    <name type="scientific">Atta cephalotes</name>
    <name type="common">Leafcutter ant</name>
    <dbReference type="NCBI Taxonomy" id="12957"/>
    <lineage>
        <taxon>Eukaryota</taxon>
        <taxon>Metazoa</taxon>
        <taxon>Ecdysozoa</taxon>
        <taxon>Arthropoda</taxon>
        <taxon>Hexapoda</taxon>
        <taxon>Insecta</taxon>
        <taxon>Pterygota</taxon>
        <taxon>Neoptera</taxon>
        <taxon>Endopterygota</taxon>
        <taxon>Hymenoptera</taxon>
        <taxon>Apocrita</taxon>
        <taxon>Aculeata</taxon>
        <taxon>Formicoidea</taxon>
        <taxon>Formicidae</taxon>
        <taxon>Myrmicinae</taxon>
        <taxon>Atta</taxon>
    </lineage>
</organism>
<sequence length="115" mass="13676">MENNREYYYDISKWYLMLVGQWPYQKLKESLFFLIFILFLETSALVTQIAKFVICDNAQCIYETLPPHMLTVMILVKIFTYQFNSRKVCSINMNDVDISNFKLPTRIVPLQKKSS</sequence>
<accession>A0A158NKT3</accession>
<feature type="transmembrane region" description="Helical" evidence="1">
    <location>
        <begin position="31"/>
        <end position="53"/>
    </location>
</feature>
<keyword evidence="3" id="KW-1185">Reference proteome</keyword>
<keyword evidence="1" id="KW-0812">Transmembrane</keyword>
<reference evidence="2" key="2">
    <citation type="submission" date="2016-04" db="UniProtKB">
        <authorList>
            <consortium name="EnsemblMetazoa"/>
        </authorList>
    </citation>
    <scope>IDENTIFICATION</scope>
</reference>
<dbReference type="KEGG" id="acep:105621283"/>
<dbReference type="Proteomes" id="UP000005205">
    <property type="component" value="Unassembled WGS sequence"/>
</dbReference>
<name>A0A158NKT3_ATTCE</name>
<dbReference type="EnsemblMetazoa" id="XM_012202751.1">
    <property type="protein sequence ID" value="XP_012058141.1"/>
    <property type="gene ID" value="LOC105621283"/>
</dbReference>
<protein>
    <submittedName>
        <fullName evidence="2">Uncharacterized protein</fullName>
    </submittedName>
</protein>
<dbReference type="OrthoDB" id="7552770at2759"/>
<evidence type="ECO:0000313" key="3">
    <source>
        <dbReference type="Proteomes" id="UP000005205"/>
    </source>
</evidence>
<evidence type="ECO:0000313" key="2">
    <source>
        <dbReference type="EnsemblMetazoa" id="XP_012058141.1"/>
    </source>
</evidence>
<proteinExistence type="predicted"/>
<evidence type="ECO:0000256" key="1">
    <source>
        <dbReference type="SAM" id="Phobius"/>
    </source>
</evidence>